<comment type="caution">
    <text evidence="7">The sequence shown here is derived from an EMBL/GenBank/DDBJ whole genome shotgun (WGS) entry which is preliminary data.</text>
</comment>
<feature type="transmembrane region" description="Helical" evidence="5">
    <location>
        <begin position="390"/>
        <end position="421"/>
    </location>
</feature>
<dbReference type="AlphaFoldDB" id="A0A4R6WDY6"/>
<keyword evidence="8" id="KW-1185">Reference proteome</keyword>
<organism evidence="7 8">
    <name type="scientific">Sphingobacterium yanglingense</name>
    <dbReference type="NCBI Taxonomy" id="1437280"/>
    <lineage>
        <taxon>Bacteria</taxon>
        <taxon>Pseudomonadati</taxon>
        <taxon>Bacteroidota</taxon>
        <taxon>Sphingobacteriia</taxon>
        <taxon>Sphingobacteriales</taxon>
        <taxon>Sphingobacteriaceae</taxon>
        <taxon>Sphingobacterium</taxon>
    </lineage>
</organism>
<dbReference type="Proteomes" id="UP000295292">
    <property type="component" value="Unassembled WGS sequence"/>
</dbReference>
<evidence type="ECO:0000256" key="4">
    <source>
        <dbReference type="ARBA" id="ARBA00023136"/>
    </source>
</evidence>
<feature type="transmembrane region" description="Helical" evidence="5">
    <location>
        <begin position="46"/>
        <end position="63"/>
    </location>
</feature>
<sequence>MLGTRMSAFLKLSKRDLKYDFPASIVVFLVALPLCLGIAMASGAPLFAGILTGVIGGLVVASFSGSQLSVSGPAAGLTTIVYGAIQQLGAYETFLLAVVIAGIVQLVLGIIKAGMIGNFFPSSVILGMLTAIGITIILKQLPLAFGMTGAHAFELEDGGGIAAFKDTVFAAVNLGAAVICFLSLAILIYWPSIKGLNKLPAPLAVVIVGITLGFAFQGTPFALTIGETHFVAIPTVSSFEEFTGLFIFPDFTQIVNPDVWMVAVTIAVVASLETLLSIEAVDKLDPFKRVSPTNRELVAQGVGNMTSGLLGGIPLTSVIVRSSANANSGGRTRQSAILHGIWLLLAVLAIPFVINLIPLACLAAILLHTGYKLAKPALFKSMYGKGLDQFIPFIVTVIAIVATDLLKGVGIGILVSMFYIFRANIQNAFIFDFTKDPETDDQADSKVVITLAEEVTFLNKAAIQKQLYDLPKAVKSVTINGRNSKFIDKDVIEVIKDYEQNALSKGVEISLIDIAYKKQPQKNFKWSKKEVLES</sequence>
<reference evidence="7 8" key="1">
    <citation type="submission" date="2019-03" db="EMBL/GenBank/DDBJ databases">
        <title>Genomic Encyclopedia of Archaeal and Bacterial Type Strains, Phase II (KMG-II): from individual species to whole genera.</title>
        <authorList>
            <person name="Goeker M."/>
        </authorList>
    </citation>
    <scope>NUCLEOTIDE SEQUENCE [LARGE SCALE GENOMIC DNA]</scope>
    <source>
        <strain evidence="7 8">DSM 28353</strain>
    </source>
</reference>
<protein>
    <submittedName>
        <fullName evidence="7">SulP family sulfate permease</fullName>
    </submittedName>
</protein>
<accession>A0A4R6WDY6</accession>
<feature type="domain" description="SLC26A/SulP transporter" evidence="6">
    <location>
        <begin position="17"/>
        <end position="382"/>
    </location>
</feature>
<dbReference type="RefSeq" id="WP_133586024.1">
    <property type="nucleotide sequence ID" value="NZ_SNYV01000017.1"/>
</dbReference>
<evidence type="ECO:0000256" key="2">
    <source>
        <dbReference type="ARBA" id="ARBA00022692"/>
    </source>
</evidence>
<feature type="transmembrane region" description="Helical" evidence="5">
    <location>
        <begin position="94"/>
        <end position="111"/>
    </location>
</feature>
<dbReference type="EMBL" id="SNYV01000017">
    <property type="protein sequence ID" value="TDQ75253.1"/>
    <property type="molecule type" value="Genomic_DNA"/>
</dbReference>
<feature type="transmembrane region" description="Helical" evidence="5">
    <location>
        <begin position="118"/>
        <end position="138"/>
    </location>
</feature>
<dbReference type="InterPro" id="IPR011547">
    <property type="entry name" value="SLC26A/SulP_dom"/>
</dbReference>
<dbReference type="PANTHER" id="PTHR11814">
    <property type="entry name" value="SULFATE TRANSPORTER"/>
    <property type="match status" value="1"/>
</dbReference>
<proteinExistence type="predicted"/>
<name>A0A4R6WDY6_9SPHI</name>
<gene>
    <name evidence="7" type="ORF">CLV99_3853</name>
</gene>
<feature type="transmembrane region" description="Helical" evidence="5">
    <location>
        <begin position="168"/>
        <end position="190"/>
    </location>
</feature>
<evidence type="ECO:0000256" key="1">
    <source>
        <dbReference type="ARBA" id="ARBA00004141"/>
    </source>
</evidence>
<keyword evidence="2 5" id="KW-0812">Transmembrane</keyword>
<feature type="transmembrane region" description="Helical" evidence="5">
    <location>
        <begin position="70"/>
        <end position="88"/>
    </location>
</feature>
<evidence type="ECO:0000259" key="6">
    <source>
        <dbReference type="Pfam" id="PF00916"/>
    </source>
</evidence>
<feature type="transmembrane region" description="Helical" evidence="5">
    <location>
        <begin position="202"/>
        <end position="223"/>
    </location>
</feature>
<keyword evidence="4 5" id="KW-0472">Membrane</keyword>
<evidence type="ECO:0000256" key="3">
    <source>
        <dbReference type="ARBA" id="ARBA00022989"/>
    </source>
</evidence>
<dbReference type="Pfam" id="PF00916">
    <property type="entry name" value="Sulfate_transp"/>
    <property type="match status" value="1"/>
</dbReference>
<feature type="transmembrane region" description="Helical" evidence="5">
    <location>
        <begin position="341"/>
        <end position="370"/>
    </location>
</feature>
<comment type="subcellular location">
    <subcellularLocation>
        <location evidence="1">Membrane</location>
        <topology evidence="1">Multi-pass membrane protein</topology>
    </subcellularLocation>
</comment>
<dbReference type="GO" id="GO:0055085">
    <property type="term" value="P:transmembrane transport"/>
    <property type="evidence" value="ECO:0007669"/>
    <property type="project" value="InterPro"/>
</dbReference>
<dbReference type="OrthoDB" id="9769739at2"/>
<feature type="transmembrane region" description="Helical" evidence="5">
    <location>
        <begin position="260"/>
        <end position="278"/>
    </location>
</feature>
<evidence type="ECO:0000256" key="5">
    <source>
        <dbReference type="SAM" id="Phobius"/>
    </source>
</evidence>
<dbReference type="InterPro" id="IPR001902">
    <property type="entry name" value="SLC26A/SulP_fam"/>
</dbReference>
<evidence type="ECO:0000313" key="7">
    <source>
        <dbReference type="EMBL" id="TDQ75253.1"/>
    </source>
</evidence>
<dbReference type="GO" id="GO:0016020">
    <property type="term" value="C:membrane"/>
    <property type="evidence" value="ECO:0007669"/>
    <property type="project" value="UniProtKB-SubCell"/>
</dbReference>
<evidence type="ECO:0000313" key="8">
    <source>
        <dbReference type="Proteomes" id="UP000295292"/>
    </source>
</evidence>
<feature type="transmembrane region" description="Helical" evidence="5">
    <location>
        <begin position="21"/>
        <end position="40"/>
    </location>
</feature>
<keyword evidence="3 5" id="KW-1133">Transmembrane helix</keyword>